<dbReference type="PANTHER" id="PTHR32089:SF119">
    <property type="entry name" value="METHYL-ACCEPTING CHEMOTAXIS PROTEIN CTPL"/>
    <property type="match status" value="1"/>
</dbReference>
<gene>
    <name evidence="11" type="ORF">KSB_27730</name>
</gene>
<evidence type="ECO:0008006" key="13">
    <source>
        <dbReference type="Google" id="ProtNLM"/>
    </source>
</evidence>
<evidence type="ECO:0000256" key="7">
    <source>
        <dbReference type="PROSITE-ProRule" id="PRU00284"/>
    </source>
</evidence>
<dbReference type="Gene3D" id="1.10.287.950">
    <property type="entry name" value="Methyl-accepting chemotaxis protein"/>
    <property type="match status" value="1"/>
</dbReference>
<dbReference type="Pfam" id="PF00672">
    <property type="entry name" value="HAMP"/>
    <property type="match status" value="1"/>
</dbReference>
<evidence type="ECO:0000259" key="10">
    <source>
        <dbReference type="PROSITE" id="PS50885"/>
    </source>
</evidence>
<comment type="subcellular location">
    <subcellularLocation>
        <location evidence="1">Membrane</location>
        <topology evidence="1">Multi-pass membrane protein</topology>
    </subcellularLocation>
</comment>
<name>A0ABQ3UNK5_9CHLR</name>
<dbReference type="SMART" id="SM00283">
    <property type="entry name" value="MA"/>
    <property type="match status" value="1"/>
</dbReference>
<proteinExistence type="inferred from homology"/>
<sequence length="665" mass="72883">MFTFIRNLRIFPRLFILFTVMAVIAVLSMVLLGSFYLQAEQTHAQAVKTSFEAQQIATTQQINLQRMNALLQARFAQIFASNNDLLQGDPSLAASGALIEKDIVARETDFNQTLQNYNTTYKIASSPNMSVIHNILASDDANAPLITGQQAALDNVTKTQWNAYKQLQDQVLAQLHNPDLQYQPAYATLFQANLKFQTLQQSWQTVVGAATTVGQAVTALNNSEIMPVQIATVLAILLIIAVIGFTAALVNATISRPLRQLATLTTKIAQGDTSQRVHVEGRDEIQMVALSMNNMLNSIVQLIKEAEMRHTTLQMQVERLIGEVSGAGQGDLRVQATVSSDSLGVLASFFNYMVSELGVLVINFKTLANEVERATLQTYDDMAQLVDSADEQIVQISSATTNISEMANTSRVVAQRVQVLSQVGGRVYQTTQSGRNAVLRTVEGMGHINNDVHLSATKVQQLAEHSQEISDIVKIISGIAHQTNRLALDASIQAALAGENGKAFRAVADDIRRSAEVAKTQTSKIERIVKQLLEDIESVTISIQDTETEAATGAQLSREAGAAFEAIVSAIEYQSREIEMINQAAQQQLQTSSSVAQVMRGVSSSTLQSSQSIREEAKRMERVAQLAEQLLVSAEVFKLRDDQDIFAQTNREHIVAQQAFPQRSF</sequence>
<dbReference type="RefSeq" id="WP_201371030.1">
    <property type="nucleotide sequence ID" value="NZ_BNJG01000001.1"/>
</dbReference>
<keyword evidence="12" id="KW-1185">Reference proteome</keyword>
<dbReference type="Pfam" id="PF00015">
    <property type="entry name" value="MCPsignal"/>
    <property type="match status" value="1"/>
</dbReference>
<protein>
    <recommendedName>
        <fullName evidence="13">Methyl-accepting chemotaxis protein</fullName>
    </recommendedName>
</protein>
<dbReference type="SMART" id="SM00304">
    <property type="entry name" value="HAMP"/>
    <property type="match status" value="2"/>
</dbReference>
<evidence type="ECO:0000313" key="12">
    <source>
        <dbReference type="Proteomes" id="UP000654345"/>
    </source>
</evidence>
<evidence type="ECO:0000256" key="8">
    <source>
        <dbReference type="SAM" id="Phobius"/>
    </source>
</evidence>
<dbReference type="Proteomes" id="UP000654345">
    <property type="component" value="Unassembled WGS sequence"/>
</dbReference>
<organism evidence="11 12">
    <name type="scientific">Ktedonobacter robiniae</name>
    <dbReference type="NCBI Taxonomy" id="2778365"/>
    <lineage>
        <taxon>Bacteria</taxon>
        <taxon>Bacillati</taxon>
        <taxon>Chloroflexota</taxon>
        <taxon>Ktedonobacteria</taxon>
        <taxon>Ktedonobacterales</taxon>
        <taxon>Ktedonobacteraceae</taxon>
        <taxon>Ktedonobacter</taxon>
    </lineage>
</organism>
<evidence type="ECO:0000256" key="2">
    <source>
        <dbReference type="ARBA" id="ARBA00022692"/>
    </source>
</evidence>
<dbReference type="InterPro" id="IPR004089">
    <property type="entry name" value="MCPsignal_dom"/>
</dbReference>
<evidence type="ECO:0000259" key="9">
    <source>
        <dbReference type="PROSITE" id="PS50111"/>
    </source>
</evidence>
<dbReference type="PANTHER" id="PTHR32089">
    <property type="entry name" value="METHYL-ACCEPTING CHEMOTAXIS PROTEIN MCPB"/>
    <property type="match status" value="1"/>
</dbReference>
<dbReference type="PROSITE" id="PS50885">
    <property type="entry name" value="HAMP"/>
    <property type="match status" value="2"/>
</dbReference>
<evidence type="ECO:0000313" key="11">
    <source>
        <dbReference type="EMBL" id="GHO54298.1"/>
    </source>
</evidence>
<keyword evidence="5 7" id="KW-0807">Transducer</keyword>
<evidence type="ECO:0000256" key="3">
    <source>
        <dbReference type="ARBA" id="ARBA00022989"/>
    </source>
</evidence>
<evidence type="ECO:0000256" key="1">
    <source>
        <dbReference type="ARBA" id="ARBA00004141"/>
    </source>
</evidence>
<dbReference type="EMBL" id="BNJG01000001">
    <property type="protein sequence ID" value="GHO54298.1"/>
    <property type="molecule type" value="Genomic_DNA"/>
</dbReference>
<keyword evidence="3 8" id="KW-1133">Transmembrane helix</keyword>
<feature type="domain" description="HAMP" evidence="10">
    <location>
        <begin position="252"/>
        <end position="304"/>
    </location>
</feature>
<feature type="transmembrane region" description="Helical" evidence="8">
    <location>
        <begin position="14"/>
        <end position="37"/>
    </location>
</feature>
<feature type="domain" description="HAMP" evidence="10">
    <location>
        <begin position="311"/>
        <end position="362"/>
    </location>
</feature>
<comment type="similarity">
    <text evidence="6">Belongs to the methyl-accepting chemotaxis (MCP) protein family.</text>
</comment>
<evidence type="ECO:0000256" key="5">
    <source>
        <dbReference type="ARBA" id="ARBA00023224"/>
    </source>
</evidence>
<feature type="domain" description="Methyl-accepting transducer" evidence="9">
    <location>
        <begin position="367"/>
        <end position="603"/>
    </location>
</feature>
<keyword evidence="2 8" id="KW-0812">Transmembrane</keyword>
<evidence type="ECO:0000256" key="6">
    <source>
        <dbReference type="ARBA" id="ARBA00029447"/>
    </source>
</evidence>
<dbReference type="PROSITE" id="PS50111">
    <property type="entry name" value="CHEMOTAXIS_TRANSDUC_2"/>
    <property type="match status" value="1"/>
</dbReference>
<dbReference type="Gene3D" id="6.10.340.10">
    <property type="match status" value="1"/>
</dbReference>
<dbReference type="InterPro" id="IPR003660">
    <property type="entry name" value="HAMP_dom"/>
</dbReference>
<evidence type="ECO:0000256" key="4">
    <source>
        <dbReference type="ARBA" id="ARBA00023136"/>
    </source>
</evidence>
<comment type="caution">
    <text evidence="11">The sequence shown here is derived from an EMBL/GenBank/DDBJ whole genome shotgun (WGS) entry which is preliminary data.</text>
</comment>
<accession>A0ABQ3UNK5</accession>
<dbReference type="CDD" id="cd06225">
    <property type="entry name" value="HAMP"/>
    <property type="match status" value="1"/>
</dbReference>
<reference evidence="11 12" key="1">
    <citation type="journal article" date="2021" name="Int. J. Syst. Evol. Microbiol.">
        <title>Reticulibacter mediterranei gen. nov., sp. nov., within the new family Reticulibacteraceae fam. nov., and Ktedonospora formicarum gen. nov., sp. nov., Ktedonobacter robiniae sp. nov., Dictyobacter formicarum sp. nov. and Dictyobacter arantiisoli sp. nov., belonging to the class Ktedonobacteria.</title>
        <authorList>
            <person name="Yabe S."/>
            <person name="Zheng Y."/>
            <person name="Wang C.M."/>
            <person name="Sakai Y."/>
            <person name="Abe K."/>
            <person name="Yokota A."/>
            <person name="Donadio S."/>
            <person name="Cavaletti L."/>
            <person name="Monciardini P."/>
        </authorList>
    </citation>
    <scope>NUCLEOTIDE SEQUENCE [LARGE SCALE GENOMIC DNA]</scope>
    <source>
        <strain evidence="11 12">SOSP1-30</strain>
    </source>
</reference>
<keyword evidence="4 8" id="KW-0472">Membrane</keyword>
<dbReference type="SUPFAM" id="SSF58104">
    <property type="entry name" value="Methyl-accepting chemotaxis protein (MCP) signaling domain"/>
    <property type="match status" value="1"/>
</dbReference>
<feature type="transmembrane region" description="Helical" evidence="8">
    <location>
        <begin position="230"/>
        <end position="250"/>
    </location>
</feature>